<organism evidence="1 2">
    <name type="scientific">Solanum tuberosum</name>
    <name type="common">Potato</name>
    <dbReference type="NCBI Taxonomy" id="4113"/>
    <lineage>
        <taxon>Eukaryota</taxon>
        <taxon>Viridiplantae</taxon>
        <taxon>Streptophyta</taxon>
        <taxon>Embryophyta</taxon>
        <taxon>Tracheophyta</taxon>
        <taxon>Spermatophyta</taxon>
        <taxon>Magnoliopsida</taxon>
        <taxon>eudicotyledons</taxon>
        <taxon>Gunneridae</taxon>
        <taxon>Pentapetalae</taxon>
        <taxon>asterids</taxon>
        <taxon>lamiids</taxon>
        <taxon>Solanales</taxon>
        <taxon>Solanaceae</taxon>
        <taxon>Solanoideae</taxon>
        <taxon>Solaneae</taxon>
        <taxon>Solanum</taxon>
    </lineage>
</organism>
<reference evidence="1 2" key="1">
    <citation type="journal article" date="2021" name="bioRxiv">
        <title>Chromosome-scale and haplotype-resolved genome assembly of a tetraploid potato cultivar.</title>
        <authorList>
            <person name="Sun H."/>
            <person name="Jiao W.-B."/>
            <person name="Krause K."/>
            <person name="Campoy J.A."/>
            <person name="Goel M."/>
            <person name="Folz-Donahue K."/>
            <person name="Kukat C."/>
            <person name="Huettel B."/>
            <person name="Schneeberger K."/>
        </authorList>
    </citation>
    <scope>NUCLEOTIDE SEQUENCE [LARGE SCALE GENOMIC DNA]</scope>
    <source>
        <strain evidence="1">SolTubOtavaFocal</strain>
        <tissue evidence="1">Leaves</tissue>
    </source>
</reference>
<sequence length="69" mass="7841">MAQGGIPLVKPRRPWIHMARAVPSTLHQVVKFEYDHQEIIVHGEDDLSIHIDSYIPYIEAIEGCASVVY</sequence>
<comment type="caution">
    <text evidence="1">The sequence shown here is derived from an EMBL/GenBank/DDBJ whole genome shotgun (WGS) entry which is preliminary data.</text>
</comment>
<proteinExistence type="predicted"/>
<dbReference type="EMBL" id="JAIVGD010000001">
    <property type="protein sequence ID" value="KAH0781824.1"/>
    <property type="molecule type" value="Genomic_DNA"/>
</dbReference>
<name>A0ABQ7WM75_SOLTU</name>
<keyword evidence="2" id="KW-1185">Reference proteome</keyword>
<gene>
    <name evidence="1" type="ORF">KY290_001422</name>
</gene>
<dbReference type="Proteomes" id="UP000826656">
    <property type="component" value="Unassembled WGS sequence"/>
</dbReference>
<evidence type="ECO:0000313" key="2">
    <source>
        <dbReference type="Proteomes" id="UP000826656"/>
    </source>
</evidence>
<protein>
    <submittedName>
        <fullName evidence="1">Uncharacterized protein</fullName>
    </submittedName>
</protein>
<accession>A0ABQ7WM75</accession>
<evidence type="ECO:0000313" key="1">
    <source>
        <dbReference type="EMBL" id="KAH0781824.1"/>
    </source>
</evidence>